<dbReference type="AlphaFoldDB" id="W3WVZ6"/>
<evidence type="ECO:0000313" key="1">
    <source>
        <dbReference type="EMBL" id="ETS78048.1"/>
    </source>
</evidence>
<keyword evidence="2" id="KW-1185">Reference proteome</keyword>
<dbReference type="OrthoDB" id="10444408at2759"/>
<proteinExistence type="predicted"/>
<dbReference type="InParanoid" id="W3WVZ6"/>
<reference evidence="2" key="1">
    <citation type="journal article" date="2015" name="BMC Genomics">
        <title>Genomic and transcriptomic analysis of the endophytic fungus Pestalotiopsis fici reveals its lifestyle and high potential for synthesis of natural products.</title>
        <authorList>
            <person name="Wang X."/>
            <person name="Zhang X."/>
            <person name="Liu L."/>
            <person name="Xiang M."/>
            <person name="Wang W."/>
            <person name="Sun X."/>
            <person name="Che Y."/>
            <person name="Guo L."/>
            <person name="Liu G."/>
            <person name="Guo L."/>
            <person name="Wang C."/>
            <person name="Yin W.B."/>
            <person name="Stadler M."/>
            <person name="Zhang X."/>
            <person name="Liu X."/>
        </authorList>
    </citation>
    <scope>NUCLEOTIDE SEQUENCE [LARGE SCALE GENOMIC DNA]</scope>
    <source>
        <strain evidence="2">W106-1 / CGMCC3.15140</strain>
    </source>
</reference>
<dbReference type="Proteomes" id="UP000030651">
    <property type="component" value="Unassembled WGS sequence"/>
</dbReference>
<protein>
    <submittedName>
        <fullName evidence="1">Uncharacterized protein</fullName>
    </submittedName>
</protein>
<organism evidence="1 2">
    <name type="scientific">Pestalotiopsis fici (strain W106-1 / CGMCC3.15140)</name>
    <dbReference type="NCBI Taxonomy" id="1229662"/>
    <lineage>
        <taxon>Eukaryota</taxon>
        <taxon>Fungi</taxon>
        <taxon>Dikarya</taxon>
        <taxon>Ascomycota</taxon>
        <taxon>Pezizomycotina</taxon>
        <taxon>Sordariomycetes</taxon>
        <taxon>Xylariomycetidae</taxon>
        <taxon>Amphisphaeriales</taxon>
        <taxon>Sporocadaceae</taxon>
        <taxon>Pestalotiopsis</taxon>
    </lineage>
</organism>
<name>W3WVZ6_PESFW</name>
<dbReference type="RefSeq" id="XP_007836882.1">
    <property type="nucleotide sequence ID" value="XM_007838691.1"/>
</dbReference>
<dbReference type="GeneID" id="19275123"/>
<sequence>MVSNVLHVQNNGQNEDQYSPSISNTDEDDGAYGIFCSLMDLTDSWMEATKSSNERDELYHTAEAIGVAKAPSDIVKAALTECWAYYYYSQAQLDYLRTASKFKVLSIRTLVVCAHANEDFYEIASAELDKVKNLDAELALQLQRGLLSMGTRITVNILRMATTALGDAMDKNQNPKSSS</sequence>
<gene>
    <name evidence="1" type="ORF">PFICI_10110</name>
</gene>
<dbReference type="EMBL" id="KI912115">
    <property type="protein sequence ID" value="ETS78048.1"/>
    <property type="molecule type" value="Genomic_DNA"/>
</dbReference>
<dbReference type="HOGENOM" id="CLU_1503974_0_0_1"/>
<accession>W3WVZ6</accession>
<dbReference type="KEGG" id="pfy:PFICI_10110"/>
<evidence type="ECO:0000313" key="2">
    <source>
        <dbReference type="Proteomes" id="UP000030651"/>
    </source>
</evidence>